<organism evidence="1 2">
    <name type="scientific">Neolewinella aurantiaca</name>
    <dbReference type="NCBI Taxonomy" id="2602767"/>
    <lineage>
        <taxon>Bacteria</taxon>
        <taxon>Pseudomonadati</taxon>
        <taxon>Bacteroidota</taxon>
        <taxon>Saprospiria</taxon>
        <taxon>Saprospirales</taxon>
        <taxon>Lewinellaceae</taxon>
        <taxon>Neolewinella</taxon>
    </lineage>
</organism>
<dbReference type="Proteomes" id="UP000321907">
    <property type="component" value="Unassembled WGS sequence"/>
</dbReference>
<reference evidence="1 2" key="1">
    <citation type="submission" date="2019-08" db="EMBL/GenBank/DDBJ databases">
        <title>Lewinella sp. strain SSH13 Genome sequencing and assembly.</title>
        <authorList>
            <person name="Kim I."/>
        </authorList>
    </citation>
    <scope>NUCLEOTIDE SEQUENCE [LARGE SCALE GENOMIC DNA]</scope>
    <source>
        <strain evidence="1 2">SSH13</strain>
    </source>
</reference>
<dbReference type="SUPFAM" id="SSF51182">
    <property type="entry name" value="RmlC-like cupins"/>
    <property type="match status" value="1"/>
</dbReference>
<proteinExistence type="predicted"/>
<dbReference type="CDD" id="cd06989">
    <property type="entry name" value="cupin_DRT102"/>
    <property type="match status" value="1"/>
</dbReference>
<dbReference type="Pfam" id="PF14499">
    <property type="entry name" value="DUF4437"/>
    <property type="match status" value="1"/>
</dbReference>
<evidence type="ECO:0000313" key="2">
    <source>
        <dbReference type="Proteomes" id="UP000321907"/>
    </source>
</evidence>
<dbReference type="PROSITE" id="PS51257">
    <property type="entry name" value="PROKAR_LIPOPROTEIN"/>
    <property type="match status" value="1"/>
</dbReference>
<dbReference type="InterPro" id="IPR011051">
    <property type="entry name" value="RmlC_Cupin_sf"/>
</dbReference>
<accession>A0A5C7FH22</accession>
<dbReference type="OrthoDB" id="291085at2"/>
<dbReference type="RefSeq" id="WP_147931029.1">
    <property type="nucleotide sequence ID" value="NZ_VOXD01000017.1"/>
</dbReference>
<gene>
    <name evidence="1" type="ORF">FUA23_12210</name>
</gene>
<name>A0A5C7FH22_9BACT</name>
<dbReference type="EMBL" id="VOXD01000017">
    <property type="protein sequence ID" value="TXF89043.1"/>
    <property type="molecule type" value="Genomic_DNA"/>
</dbReference>
<evidence type="ECO:0000313" key="1">
    <source>
        <dbReference type="EMBL" id="TXF89043.1"/>
    </source>
</evidence>
<comment type="caution">
    <text evidence="1">The sequence shown here is derived from an EMBL/GenBank/DDBJ whole genome shotgun (WGS) entry which is preliminary data.</text>
</comment>
<protein>
    <submittedName>
        <fullName evidence="1">DUF4437 domain-containing protein</fullName>
    </submittedName>
</protein>
<dbReference type="AlphaFoldDB" id="A0A5C7FH22"/>
<keyword evidence="2" id="KW-1185">Reference proteome</keyword>
<sequence>MKHLIILILFVAFLTGCEDAVVKSNAGDTAEVVEPTNRIKLSSEIEWTPLNPARGDASPQAGTIWGDRSAEVATGFLVKFKEGFSSPPHIHNVTYRGTVIKGLIHNDDPDAAKMWMPAGSFWTQPAGEAHITAASAAENMAYIEIDHGPYLVKPTDEAFDEGERPLNIDESNIVWADVEGSGDGLKRSYLWGNPEGDDLYGMYLKLPAGFTGKVETSGSVFHAVVIGGEVDYTIPGEDKASVLDIGGYFTSTGASVHDVAVGSAQETVVYVRTNGAVRLSSAK</sequence>
<dbReference type="InterPro" id="IPR014710">
    <property type="entry name" value="RmlC-like_jellyroll"/>
</dbReference>
<dbReference type="InterPro" id="IPR028013">
    <property type="entry name" value="DUF4437"/>
</dbReference>
<dbReference type="Gene3D" id="2.60.120.10">
    <property type="entry name" value="Jelly Rolls"/>
    <property type="match status" value="2"/>
</dbReference>